<accession>A0A6A4CV41</accession>
<protein>
    <submittedName>
        <fullName evidence="4">Uncharacterized protein</fullName>
    </submittedName>
</protein>
<evidence type="ECO:0000313" key="4">
    <source>
        <dbReference type="EMBL" id="KAE9292382.1"/>
    </source>
</evidence>
<evidence type="ECO:0000313" key="7">
    <source>
        <dbReference type="Proteomes" id="UP000435112"/>
    </source>
</evidence>
<sequence>MAEGDEPAAGVDTGEEDLRQHSASEDEAEEEEESQALSEDFTQFALDYPREAREGSSNARGAIITRRGNFDASLGSEVWSDDDDATGSQEAAPHDPVIVDGRGEENESAGDRGTAAPEGDEGLEQEPTVYPDAVGPADSVGLAAASTPTAPSRTRLASGTTPSPRSATTKTKTAGRPKGGKSPSVAPRPTYASPDGPPLSRDPTRTVEDALEMSRNKKMNTASNRLGGCDLRVVRGHLDELTGRPNLAGDKRDGPDSSRVGATYASNKRARAKKRLDELKKDLEEAEGKQAVAGNDMMQILVFMREDADRRAETENRRRREDREAQLAAERKE</sequence>
<dbReference type="AlphaFoldDB" id="A0A6A4CV41"/>
<proteinExistence type="predicted"/>
<keyword evidence="6" id="KW-1185">Reference proteome</keyword>
<feature type="region of interest" description="Disordered" evidence="1">
    <location>
        <begin position="1"/>
        <end position="224"/>
    </location>
</feature>
<dbReference type="Proteomes" id="UP000435112">
    <property type="component" value="Unassembled WGS sequence"/>
</dbReference>
<organism evidence="4 6">
    <name type="scientific">Phytophthora rubi</name>
    <dbReference type="NCBI Taxonomy" id="129364"/>
    <lineage>
        <taxon>Eukaryota</taxon>
        <taxon>Sar</taxon>
        <taxon>Stramenopiles</taxon>
        <taxon>Oomycota</taxon>
        <taxon>Peronosporomycetes</taxon>
        <taxon>Peronosporales</taxon>
        <taxon>Peronosporaceae</taxon>
        <taxon>Phytophthora</taxon>
    </lineage>
</organism>
<dbReference type="EMBL" id="QXFU01002783">
    <property type="protein sequence ID" value="KAE8981571.1"/>
    <property type="molecule type" value="Genomic_DNA"/>
</dbReference>
<feature type="region of interest" description="Disordered" evidence="1">
    <location>
        <begin position="240"/>
        <end position="273"/>
    </location>
</feature>
<feature type="compositionally biased region" description="Polar residues" evidence="1">
    <location>
        <begin position="157"/>
        <end position="172"/>
    </location>
</feature>
<feature type="compositionally biased region" description="Basic and acidic residues" evidence="1">
    <location>
        <begin position="202"/>
        <end position="215"/>
    </location>
</feature>
<evidence type="ECO:0000313" key="6">
    <source>
        <dbReference type="Proteomes" id="UP000434957"/>
    </source>
</evidence>
<dbReference type="Proteomes" id="UP000434957">
    <property type="component" value="Unassembled WGS sequence"/>
</dbReference>
<dbReference type="Proteomes" id="UP000429607">
    <property type="component" value="Unassembled WGS sequence"/>
</dbReference>
<dbReference type="EMBL" id="QXFV01002866">
    <property type="protein sequence ID" value="KAE8982449.1"/>
    <property type="molecule type" value="Genomic_DNA"/>
</dbReference>
<feature type="compositionally biased region" description="Acidic residues" evidence="1">
    <location>
        <begin position="25"/>
        <end position="34"/>
    </location>
</feature>
<reference evidence="4 6" key="1">
    <citation type="submission" date="2018-08" db="EMBL/GenBank/DDBJ databases">
        <title>Genomic investigation of the strawberry pathogen Phytophthora fragariae indicates pathogenicity is determined by transcriptional variation in three key races.</title>
        <authorList>
            <person name="Adams T.M."/>
            <person name="Armitage A.D."/>
            <person name="Sobczyk M.K."/>
            <person name="Bates H.J."/>
            <person name="Dunwell J.M."/>
            <person name="Nellist C.F."/>
            <person name="Harrison R.J."/>
        </authorList>
    </citation>
    <scope>NUCLEOTIDE SEQUENCE [LARGE SCALE GENOMIC DNA]</scope>
    <source>
        <strain evidence="3 5">SCRP249</strain>
        <strain evidence="2 7">SCRP324</strain>
        <strain evidence="4 6">SCRP333</strain>
    </source>
</reference>
<evidence type="ECO:0000256" key="1">
    <source>
        <dbReference type="SAM" id="MobiDB-lite"/>
    </source>
</evidence>
<dbReference type="EMBL" id="QXFT01002846">
    <property type="protein sequence ID" value="KAE9292382.1"/>
    <property type="molecule type" value="Genomic_DNA"/>
</dbReference>
<dbReference type="OrthoDB" id="129740at2759"/>
<feature type="region of interest" description="Disordered" evidence="1">
    <location>
        <begin position="307"/>
        <end position="333"/>
    </location>
</feature>
<evidence type="ECO:0000313" key="5">
    <source>
        <dbReference type="Proteomes" id="UP000429607"/>
    </source>
</evidence>
<comment type="caution">
    <text evidence="4">The sequence shown here is derived from an EMBL/GenBank/DDBJ whole genome shotgun (WGS) entry which is preliminary data.</text>
</comment>
<feature type="compositionally biased region" description="Low complexity" evidence="1">
    <location>
        <begin position="143"/>
        <end position="155"/>
    </location>
</feature>
<evidence type="ECO:0000313" key="3">
    <source>
        <dbReference type="EMBL" id="KAE8982449.1"/>
    </source>
</evidence>
<evidence type="ECO:0000313" key="2">
    <source>
        <dbReference type="EMBL" id="KAE8981571.1"/>
    </source>
</evidence>
<gene>
    <name evidence="3" type="ORF">PR001_g23725</name>
    <name evidence="2" type="ORF">PR002_g23790</name>
    <name evidence="4" type="ORF">PR003_g24771</name>
</gene>
<name>A0A6A4CV41_9STRA</name>